<evidence type="ECO:0000313" key="1">
    <source>
        <dbReference type="EMBL" id="CAA2956165.1"/>
    </source>
</evidence>
<dbReference type="GO" id="GO:0003743">
    <property type="term" value="F:translation initiation factor activity"/>
    <property type="evidence" value="ECO:0007669"/>
    <property type="project" value="UniProtKB-KW"/>
</dbReference>
<dbReference type="AlphaFoldDB" id="A0A8S0PQH6"/>
<keyword evidence="1" id="KW-0648">Protein biosynthesis</keyword>
<gene>
    <name evidence="1" type="ORF">OLEA9_A044805</name>
</gene>
<evidence type="ECO:0000313" key="2">
    <source>
        <dbReference type="Proteomes" id="UP000594638"/>
    </source>
</evidence>
<proteinExistence type="predicted"/>
<dbReference type="EMBL" id="CACTIH010000176">
    <property type="protein sequence ID" value="CAA2956165.1"/>
    <property type="molecule type" value="Genomic_DNA"/>
</dbReference>
<comment type="caution">
    <text evidence="1">The sequence shown here is derived from an EMBL/GenBank/DDBJ whole genome shotgun (WGS) entry which is preliminary data.</text>
</comment>
<name>A0A8S0PQH6_OLEEU</name>
<reference evidence="1 2" key="1">
    <citation type="submission" date="2019-12" db="EMBL/GenBank/DDBJ databases">
        <authorList>
            <person name="Alioto T."/>
            <person name="Alioto T."/>
            <person name="Gomez Garrido J."/>
        </authorList>
    </citation>
    <scope>NUCLEOTIDE SEQUENCE [LARGE SCALE GENOMIC DNA]</scope>
</reference>
<organism evidence="1 2">
    <name type="scientific">Olea europaea subsp. europaea</name>
    <dbReference type="NCBI Taxonomy" id="158383"/>
    <lineage>
        <taxon>Eukaryota</taxon>
        <taxon>Viridiplantae</taxon>
        <taxon>Streptophyta</taxon>
        <taxon>Embryophyta</taxon>
        <taxon>Tracheophyta</taxon>
        <taxon>Spermatophyta</taxon>
        <taxon>Magnoliopsida</taxon>
        <taxon>eudicotyledons</taxon>
        <taxon>Gunneridae</taxon>
        <taxon>Pentapetalae</taxon>
        <taxon>asterids</taxon>
        <taxon>lamiids</taxon>
        <taxon>Lamiales</taxon>
        <taxon>Oleaceae</taxon>
        <taxon>Oleeae</taxon>
        <taxon>Olea</taxon>
    </lineage>
</organism>
<sequence length="124" mass="13800">MSGKGDMTMDIGYGGNVRFRPGQGGNYGVLWNFRAQSPVQHAGGIFFWANAFLGATGRFVLRNCASNTAFGEPDSIEPVRSEKFKSIPHSRFTNPSYEMPTVSLNLSLIYEESTGQKGERWWAR</sequence>
<protein>
    <submittedName>
        <fullName evidence="1">Eukaryotic translation initiation factor 4G</fullName>
    </submittedName>
</protein>
<dbReference type="Gramene" id="OE9A044805T1">
    <property type="protein sequence ID" value="OE9A044805C1"/>
    <property type="gene ID" value="OE9A044805"/>
</dbReference>
<accession>A0A8S0PQH6</accession>
<dbReference type="Proteomes" id="UP000594638">
    <property type="component" value="Unassembled WGS sequence"/>
</dbReference>
<keyword evidence="1" id="KW-0396">Initiation factor</keyword>
<keyword evidence="2" id="KW-1185">Reference proteome</keyword>